<dbReference type="PROSITE" id="PS52035">
    <property type="entry name" value="PEPTIDASE_M14"/>
    <property type="match status" value="1"/>
</dbReference>
<dbReference type="InterPro" id="IPR040626">
    <property type="entry name" value="Pepdidase_M14_N"/>
</dbReference>
<dbReference type="Ensembl" id="ENSACUT00000005567.1">
    <property type="protein sequence ID" value="ENSACUP00000005209.1"/>
    <property type="gene ID" value="ENSACUG00000003570.1"/>
</dbReference>
<feature type="region of interest" description="Disordered" evidence="20">
    <location>
        <begin position="689"/>
        <end position="749"/>
    </location>
</feature>
<dbReference type="FunFam" id="3.40.630.10:FF:000011">
    <property type="entry name" value="cytosolic carboxypeptidase 2 isoform X1"/>
    <property type="match status" value="1"/>
</dbReference>
<dbReference type="PANTHER" id="PTHR12756">
    <property type="entry name" value="CYTOSOLIC CARBOXYPEPTIDASE"/>
    <property type="match status" value="1"/>
</dbReference>
<evidence type="ECO:0000256" key="19">
    <source>
        <dbReference type="PROSITE-ProRule" id="PRU01379"/>
    </source>
</evidence>
<feature type="domain" description="Peptidase M14" evidence="21">
    <location>
        <begin position="398"/>
        <end position="664"/>
    </location>
</feature>
<dbReference type="GO" id="GO:0006508">
    <property type="term" value="P:proteolysis"/>
    <property type="evidence" value="ECO:0007669"/>
    <property type="project" value="UniProtKB-KW"/>
</dbReference>
<feature type="region of interest" description="Disordered" evidence="20">
    <location>
        <begin position="789"/>
        <end position="810"/>
    </location>
</feature>
<feature type="compositionally biased region" description="Low complexity" evidence="20">
    <location>
        <begin position="695"/>
        <end position="717"/>
    </location>
</feature>
<gene>
    <name evidence="22" type="primary">AGBL2</name>
</gene>
<keyword evidence="7" id="KW-0121">Carboxypeptidase</keyword>
<keyword evidence="13" id="KW-0206">Cytoskeleton</keyword>
<keyword evidence="14" id="KW-0966">Cell projection</keyword>
<organism evidence="22 23">
    <name type="scientific">Athene cunicularia</name>
    <name type="common">Burrowing owl</name>
    <name type="synonym">Speotyto cunicularia</name>
    <dbReference type="NCBI Taxonomy" id="194338"/>
    <lineage>
        <taxon>Eukaryota</taxon>
        <taxon>Metazoa</taxon>
        <taxon>Chordata</taxon>
        <taxon>Craniata</taxon>
        <taxon>Vertebrata</taxon>
        <taxon>Euteleostomi</taxon>
        <taxon>Archelosauria</taxon>
        <taxon>Archosauria</taxon>
        <taxon>Dinosauria</taxon>
        <taxon>Saurischia</taxon>
        <taxon>Theropoda</taxon>
        <taxon>Coelurosauria</taxon>
        <taxon>Aves</taxon>
        <taxon>Neognathae</taxon>
        <taxon>Neoaves</taxon>
        <taxon>Telluraves</taxon>
        <taxon>Strigiformes</taxon>
        <taxon>Strigidae</taxon>
        <taxon>Athene</taxon>
    </lineage>
</organism>
<dbReference type="InterPro" id="IPR000834">
    <property type="entry name" value="Peptidase_M14"/>
</dbReference>
<feature type="region of interest" description="Disordered" evidence="20">
    <location>
        <begin position="918"/>
        <end position="948"/>
    </location>
</feature>
<evidence type="ECO:0000256" key="12">
    <source>
        <dbReference type="ARBA" id="ARBA00023049"/>
    </source>
</evidence>
<evidence type="ECO:0000259" key="21">
    <source>
        <dbReference type="PROSITE" id="PS52035"/>
    </source>
</evidence>
<evidence type="ECO:0000256" key="14">
    <source>
        <dbReference type="ARBA" id="ARBA00023273"/>
    </source>
</evidence>
<feature type="region of interest" description="Disordered" evidence="20">
    <location>
        <begin position="121"/>
        <end position="154"/>
    </location>
</feature>
<comment type="similarity">
    <text evidence="5 19">Belongs to the peptidase M14 family.</text>
</comment>
<dbReference type="Proteomes" id="UP000472269">
    <property type="component" value="Unplaced"/>
</dbReference>
<dbReference type="SUPFAM" id="SSF53187">
    <property type="entry name" value="Zn-dependent exopeptidases"/>
    <property type="match status" value="1"/>
</dbReference>
<sequence>MRPSAHPPAHLGERGLGGFDGGLLPEPYDSFMRSHLRYYGYFQGEPWLQGRGTPQCPPGPSGLQHCSPQGQKIRGQKTPAAPGAPSEQHPDTPEARGGGASPCFGVVGAFGGCPHPSLTSPASRLEAGVHPNPPAAPPSLAGGLDPAPRQRTPASLARHLGSPGEPRGLFALPSARGPPPAPRWPIECEVIKETMEHIEWVPPEPEPFCQPMGPEQAPAPLSEELGTVVYHLHPAPRGSCFTRARVGGAPGPLSSPAAPLEGPQDTTLLFESRFESGNLQKAVKVGPYEYVLTLRPDLYTAKHTQWFYFRIQNTRREPLYRFTITNLAKPKSLYGEGMRPLLYSQQDAQSCGVGWRRVGTNIHYYQGGGGGEEPAAFCLSWTTRFPHDGDTCFFAHSYPYTYSDLQRYLQALAGDPARSRYCEVRALCRSLAGNTIYLLTITSPAGVAATKRVVVLSARVHPGESGGSWAMRGFLDFLLSTHPDARLLRQLFVFKVVPMLNPDGVVVGNSRCSLAGRDPNRAYGTALRSSFPGVWHLRAMVERMLAEREVVLYCDFHGHSRKNNIFMYGCDGGQAGLRLHQRIFPLMLSKNAPDKFSFPSCKFKVQKSKAGTGRVVMWRMGVSNSYTLEAAFGGSTLGGRNSHFTVEDLKALGYHLCDTLLDFCDPDPAKFQQCLVEVDALLRQRLGREPGSGGSWSDISPSELESSTSGSDSSVSDGPPAPICGPAQPVSPWVPPLLGQKGRSSREVRGVRGADTLAPFCHPAQLEQWRRKRLRSRRVRNTLRQTNTPCKSRARVPVSLGPPARSTLSQRGQSCRDTCLQCCPSRYNPSSVTLKPPVPGTPRGSSAAGEKPGAGSGVTFPCAAREGDGHHTTMVVSQPDSGTSAASRCRPLLSTHHPHVTGASSQDTAPGAEMGLLQQQRKQKGGQAAAARGHKARPPLTGPGRAWPSATAARCCACARD</sequence>
<evidence type="ECO:0000256" key="3">
    <source>
        <dbReference type="ARBA" id="ARBA00004120"/>
    </source>
</evidence>
<evidence type="ECO:0000256" key="11">
    <source>
        <dbReference type="ARBA" id="ARBA00022833"/>
    </source>
</evidence>
<feature type="region of interest" description="Disordered" evidence="20">
    <location>
        <begin position="830"/>
        <end position="866"/>
    </location>
</feature>
<evidence type="ECO:0000256" key="6">
    <source>
        <dbReference type="ARBA" id="ARBA00022490"/>
    </source>
</evidence>
<evidence type="ECO:0000313" key="22">
    <source>
        <dbReference type="Ensembl" id="ENSACUP00000005209.1"/>
    </source>
</evidence>
<dbReference type="OMA" id="NEYGANT"/>
<dbReference type="Pfam" id="PF00246">
    <property type="entry name" value="Peptidase_M14"/>
    <property type="match status" value="1"/>
</dbReference>
<proteinExistence type="inferred from homology"/>
<dbReference type="Gene3D" id="2.60.40.3120">
    <property type="match status" value="1"/>
</dbReference>
<keyword evidence="8" id="KW-0645">Protease</keyword>
<evidence type="ECO:0000256" key="9">
    <source>
        <dbReference type="ARBA" id="ARBA00022723"/>
    </source>
</evidence>
<evidence type="ECO:0000256" key="4">
    <source>
        <dbReference type="ARBA" id="ARBA00004514"/>
    </source>
</evidence>
<dbReference type="CDD" id="cd06907">
    <property type="entry name" value="M14_AGBL2-3_like"/>
    <property type="match status" value="1"/>
</dbReference>
<feature type="compositionally biased region" description="Low complexity" evidence="20">
    <location>
        <begin position="138"/>
        <end position="147"/>
    </location>
</feature>
<dbReference type="PANTHER" id="PTHR12756:SF41">
    <property type="entry name" value="CYTOSOLIC CARBOXYPEPTIDASE 2"/>
    <property type="match status" value="1"/>
</dbReference>
<keyword evidence="9" id="KW-0479">Metal-binding</keyword>
<evidence type="ECO:0000256" key="16">
    <source>
        <dbReference type="ARBA" id="ARBA00041046"/>
    </source>
</evidence>
<keyword evidence="6" id="KW-0963">Cytoplasm</keyword>
<keyword evidence="23" id="KW-1185">Reference proteome</keyword>
<reference evidence="22" key="2">
    <citation type="submission" date="2025-09" db="UniProtKB">
        <authorList>
            <consortium name="Ensembl"/>
        </authorList>
    </citation>
    <scope>IDENTIFICATION</scope>
</reference>
<dbReference type="InterPro" id="IPR050821">
    <property type="entry name" value="Cytosolic_carboxypeptidase"/>
</dbReference>
<evidence type="ECO:0000256" key="1">
    <source>
        <dbReference type="ARBA" id="ARBA00001947"/>
    </source>
</evidence>
<evidence type="ECO:0000256" key="10">
    <source>
        <dbReference type="ARBA" id="ARBA00022801"/>
    </source>
</evidence>
<comment type="subcellular location">
    <subcellularLocation>
        <location evidence="3">Cytoplasm</location>
        <location evidence="3">Cytoskeleton</location>
        <location evidence="3">Cilium basal body</location>
    </subcellularLocation>
    <subcellularLocation>
        <location evidence="2">Cytoplasm</location>
        <location evidence="2">Cytoskeleton</location>
        <location evidence="2">Microtubule organizing center</location>
        <location evidence="2">Centrosome</location>
        <location evidence="2">Centriole</location>
    </subcellularLocation>
    <subcellularLocation>
        <location evidence="4">Cytoplasm</location>
        <location evidence="4">Cytosol</location>
    </subcellularLocation>
</comment>
<dbReference type="AlphaFoldDB" id="A0A663M032"/>
<dbReference type="GO" id="GO:0008270">
    <property type="term" value="F:zinc ion binding"/>
    <property type="evidence" value="ECO:0007669"/>
    <property type="project" value="InterPro"/>
</dbReference>
<evidence type="ECO:0000256" key="5">
    <source>
        <dbReference type="ARBA" id="ARBA00005988"/>
    </source>
</evidence>
<evidence type="ECO:0000256" key="8">
    <source>
        <dbReference type="ARBA" id="ARBA00022670"/>
    </source>
</evidence>
<evidence type="ECO:0000313" key="23">
    <source>
        <dbReference type="Proteomes" id="UP000472269"/>
    </source>
</evidence>
<evidence type="ECO:0000256" key="7">
    <source>
        <dbReference type="ARBA" id="ARBA00022645"/>
    </source>
</evidence>
<name>A0A663M032_ATHCN</name>
<dbReference type="GO" id="GO:0005814">
    <property type="term" value="C:centriole"/>
    <property type="evidence" value="ECO:0007669"/>
    <property type="project" value="UniProtKB-SubCell"/>
</dbReference>
<dbReference type="Gene3D" id="3.40.630.10">
    <property type="entry name" value="Zn peptidases"/>
    <property type="match status" value="1"/>
</dbReference>
<accession>A0A663M032</accession>
<keyword evidence="12" id="KW-0482">Metalloprotease</keyword>
<comment type="catalytic activity">
    <reaction evidence="15">
        <text>(L-glutamyl)(n+1)-gamma-L-glutamyl-L-glutamyl-[protein] + H2O = (L-glutamyl)(n)-gamma-L-glutamyl-L-glutamyl-[protein] + L-glutamate</text>
        <dbReference type="Rhea" id="RHEA:60004"/>
        <dbReference type="Rhea" id="RHEA-COMP:15519"/>
        <dbReference type="Rhea" id="RHEA-COMP:15675"/>
        <dbReference type="ChEBI" id="CHEBI:15377"/>
        <dbReference type="ChEBI" id="CHEBI:29985"/>
        <dbReference type="ChEBI" id="CHEBI:143623"/>
    </reaction>
    <physiologicalReaction direction="left-to-right" evidence="15">
        <dbReference type="Rhea" id="RHEA:60005"/>
    </physiologicalReaction>
</comment>
<reference evidence="22" key="1">
    <citation type="submission" date="2025-08" db="UniProtKB">
        <authorList>
            <consortium name="Ensembl"/>
        </authorList>
    </citation>
    <scope>IDENTIFICATION</scope>
</reference>
<comment type="cofactor">
    <cofactor evidence="1">
        <name>Zn(2+)</name>
        <dbReference type="ChEBI" id="CHEBI:29105"/>
    </cofactor>
</comment>
<evidence type="ECO:0000256" key="20">
    <source>
        <dbReference type="SAM" id="MobiDB-lite"/>
    </source>
</evidence>
<dbReference type="GO" id="GO:0004181">
    <property type="term" value="F:metallocarboxypeptidase activity"/>
    <property type="evidence" value="ECO:0007669"/>
    <property type="project" value="InterPro"/>
</dbReference>
<feature type="region of interest" description="Disordered" evidence="20">
    <location>
        <begin position="50"/>
        <end position="100"/>
    </location>
</feature>
<evidence type="ECO:0000256" key="2">
    <source>
        <dbReference type="ARBA" id="ARBA00004114"/>
    </source>
</evidence>
<evidence type="ECO:0000256" key="15">
    <source>
        <dbReference type="ARBA" id="ARBA00029302"/>
    </source>
</evidence>
<keyword evidence="10" id="KW-0378">Hydrolase</keyword>
<protein>
    <recommendedName>
        <fullName evidence="16">Cytosolic carboxypeptidase 2</fullName>
    </recommendedName>
    <alternativeName>
        <fullName evidence="18">ATP/GTP-binding protein-like 2</fullName>
    </alternativeName>
    <alternativeName>
        <fullName evidence="17">Protein deglutamylase CCP2</fullName>
    </alternativeName>
</protein>
<evidence type="ECO:0000256" key="17">
    <source>
        <dbReference type="ARBA" id="ARBA00043071"/>
    </source>
</evidence>
<evidence type="ECO:0000256" key="18">
    <source>
        <dbReference type="ARBA" id="ARBA00043107"/>
    </source>
</evidence>
<dbReference type="Pfam" id="PF18027">
    <property type="entry name" value="Pepdidase_M14_N"/>
    <property type="match status" value="1"/>
</dbReference>
<keyword evidence="11" id="KW-0862">Zinc</keyword>
<dbReference type="GO" id="GO:0005829">
    <property type="term" value="C:cytosol"/>
    <property type="evidence" value="ECO:0007669"/>
    <property type="project" value="UniProtKB-SubCell"/>
</dbReference>
<feature type="active site" description="Proton donor/acceptor" evidence="19">
    <location>
        <position position="629"/>
    </location>
</feature>
<evidence type="ECO:0000256" key="13">
    <source>
        <dbReference type="ARBA" id="ARBA00023212"/>
    </source>
</evidence>